<proteinExistence type="predicted"/>
<protein>
    <submittedName>
        <fullName evidence="2">Uncharacterized protein</fullName>
    </submittedName>
</protein>
<evidence type="ECO:0000313" key="2">
    <source>
        <dbReference type="EMBL" id="KAL3684833.1"/>
    </source>
</evidence>
<evidence type="ECO:0000313" key="3">
    <source>
        <dbReference type="Proteomes" id="UP001633002"/>
    </source>
</evidence>
<feature type="compositionally biased region" description="Low complexity" evidence="1">
    <location>
        <begin position="8"/>
        <end position="53"/>
    </location>
</feature>
<sequence>MTRSSSIPPGRGQPPLGRGQTPIGRGQPPLGRGQPPIGRGQPPLGRGQPPLGRDCSTIPVGWAVSDGWAFSDDYTFGLRMEEHSSSSSHWYAYICRIRSSHAFCPTSIHSR</sequence>
<dbReference type="EMBL" id="JBJQOH010000006">
    <property type="protein sequence ID" value="KAL3684833.1"/>
    <property type="molecule type" value="Genomic_DNA"/>
</dbReference>
<dbReference type="Proteomes" id="UP001633002">
    <property type="component" value="Unassembled WGS sequence"/>
</dbReference>
<evidence type="ECO:0000256" key="1">
    <source>
        <dbReference type="SAM" id="MobiDB-lite"/>
    </source>
</evidence>
<dbReference type="AlphaFoldDB" id="A0ABD3H0S7"/>
<name>A0ABD3H0S7_9MARC</name>
<comment type="caution">
    <text evidence="2">The sequence shown here is derived from an EMBL/GenBank/DDBJ whole genome shotgun (WGS) entry which is preliminary data.</text>
</comment>
<keyword evidence="3" id="KW-1185">Reference proteome</keyword>
<organism evidence="2 3">
    <name type="scientific">Riccia sorocarpa</name>
    <dbReference type="NCBI Taxonomy" id="122646"/>
    <lineage>
        <taxon>Eukaryota</taxon>
        <taxon>Viridiplantae</taxon>
        <taxon>Streptophyta</taxon>
        <taxon>Embryophyta</taxon>
        <taxon>Marchantiophyta</taxon>
        <taxon>Marchantiopsida</taxon>
        <taxon>Marchantiidae</taxon>
        <taxon>Marchantiales</taxon>
        <taxon>Ricciaceae</taxon>
        <taxon>Riccia</taxon>
    </lineage>
</organism>
<reference evidence="2 3" key="1">
    <citation type="submission" date="2024-09" db="EMBL/GenBank/DDBJ databases">
        <title>Chromosome-scale assembly of Riccia sorocarpa.</title>
        <authorList>
            <person name="Paukszto L."/>
        </authorList>
    </citation>
    <scope>NUCLEOTIDE SEQUENCE [LARGE SCALE GENOMIC DNA]</scope>
    <source>
        <strain evidence="2">LP-2024</strain>
        <tissue evidence="2">Aerial parts of the thallus</tissue>
    </source>
</reference>
<gene>
    <name evidence="2" type="ORF">R1sor_002855</name>
</gene>
<feature type="region of interest" description="Disordered" evidence="1">
    <location>
        <begin position="1"/>
        <end position="53"/>
    </location>
</feature>
<accession>A0ABD3H0S7</accession>